<reference evidence="2 3" key="1">
    <citation type="submission" date="2015-09" db="EMBL/GenBank/DDBJ databases">
        <title>Trachymyrmex cornetzi WGS genome.</title>
        <authorList>
            <person name="Nygaard S."/>
            <person name="Hu H."/>
            <person name="Boomsma J."/>
            <person name="Zhang G."/>
        </authorList>
    </citation>
    <scope>NUCLEOTIDE SEQUENCE [LARGE SCALE GENOMIC DNA]</scope>
    <source>
        <strain evidence="2">Tcor2-1</strain>
        <tissue evidence="2">Whole body</tissue>
    </source>
</reference>
<dbReference type="Proteomes" id="UP000078492">
    <property type="component" value="Unassembled WGS sequence"/>
</dbReference>
<sequence length="145" mass="16536">MSKCCGCIGVCAITEAYQPLKTHTHPRDIVQETFRNGREVLRSPRDRRRKPSVRYDVVRTPGSGSRFQQNQKRSRVIGLRYNFLLVVVLLKPIAREHERNVGPQMLPARRLAKGESASSPAGGKRSRDRRPRAEGMRGWEEVEVS</sequence>
<gene>
    <name evidence="2" type="ORF">ALC57_04616</name>
</gene>
<keyword evidence="3" id="KW-1185">Reference proteome</keyword>
<feature type="compositionally biased region" description="Basic and acidic residues" evidence="1">
    <location>
        <begin position="131"/>
        <end position="145"/>
    </location>
</feature>
<dbReference type="EMBL" id="KQ979074">
    <property type="protein sequence ID" value="KYN22834.1"/>
    <property type="molecule type" value="Genomic_DNA"/>
</dbReference>
<evidence type="ECO:0000313" key="2">
    <source>
        <dbReference type="EMBL" id="KYN22834.1"/>
    </source>
</evidence>
<name>A0A195EDA9_9HYME</name>
<protein>
    <submittedName>
        <fullName evidence="2">Uncharacterized protein</fullName>
    </submittedName>
</protein>
<feature type="region of interest" description="Disordered" evidence="1">
    <location>
        <begin position="98"/>
        <end position="145"/>
    </location>
</feature>
<accession>A0A195EDA9</accession>
<evidence type="ECO:0000256" key="1">
    <source>
        <dbReference type="SAM" id="MobiDB-lite"/>
    </source>
</evidence>
<organism evidence="2 3">
    <name type="scientific">Trachymyrmex cornetzi</name>
    <dbReference type="NCBI Taxonomy" id="471704"/>
    <lineage>
        <taxon>Eukaryota</taxon>
        <taxon>Metazoa</taxon>
        <taxon>Ecdysozoa</taxon>
        <taxon>Arthropoda</taxon>
        <taxon>Hexapoda</taxon>
        <taxon>Insecta</taxon>
        <taxon>Pterygota</taxon>
        <taxon>Neoptera</taxon>
        <taxon>Endopterygota</taxon>
        <taxon>Hymenoptera</taxon>
        <taxon>Apocrita</taxon>
        <taxon>Aculeata</taxon>
        <taxon>Formicoidea</taxon>
        <taxon>Formicidae</taxon>
        <taxon>Myrmicinae</taxon>
        <taxon>Trachymyrmex</taxon>
    </lineage>
</organism>
<evidence type="ECO:0000313" key="3">
    <source>
        <dbReference type="Proteomes" id="UP000078492"/>
    </source>
</evidence>
<proteinExistence type="predicted"/>
<dbReference type="AlphaFoldDB" id="A0A195EDA9"/>